<accession>A0A7V8UDA8</accession>
<gene>
    <name evidence="2" type="ORF">FHK92_16200</name>
</gene>
<dbReference type="Pfam" id="PF01370">
    <property type="entry name" value="Epimerase"/>
    <property type="match status" value="1"/>
</dbReference>
<dbReference type="SUPFAM" id="SSF51735">
    <property type="entry name" value="NAD(P)-binding Rossmann-fold domains"/>
    <property type="match status" value="1"/>
</dbReference>
<dbReference type="InterPro" id="IPR001509">
    <property type="entry name" value="Epimerase_deHydtase"/>
</dbReference>
<organism evidence="2 3">
    <name type="scientific">Pseudomonas brassicacearum subsp. neoaurantiaca</name>
    <dbReference type="NCBI Taxonomy" id="494916"/>
    <lineage>
        <taxon>Bacteria</taxon>
        <taxon>Pseudomonadati</taxon>
        <taxon>Pseudomonadota</taxon>
        <taxon>Gammaproteobacteria</taxon>
        <taxon>Pseudomonadales</taxon>
        <taxon>Pseudomonadaceae</taxon>
        <taxon>Pseudomonas</taxon>
    </lineage>
</organism>
<dbReference type="AlphaFoldDB" id="A0A7V8UDA8"/>
<dbReference type="InterPro" id="IPR036291">
    <property type="entry name" value="NAD(P)-bd_dom_sf"/>
</dbReference>
<reference evidence="2 3" key="1">
    <citation type="submission" date="2019-06" db="EMBL/GenBank/DDBJ databases">
        <title>Analysis of the biodiversity of Brassica napus bacterial endophytes for the selection of potential efficient biofertilizers for rapeseed crops.</title>
        <authorList>
            <person name="Jimenez-Gomez A."/>
            <person name="Saati-Santamaria Z."/>
            <person name="Menendez E."/>
            <person name="Rivas R."/>
            <person name="Mateos P.F."/>
            <person name="Velazquez E."/>
            <person name="Garcia-Fraile P."/>
        </authorList>
    </citation>
    <scope>NUCLEOTIDE SEQUENCE [LARGE SCALE GENOMIC DNA]</scope>
    <source>
        <strain evidence="2 3">CDVBN10</strain>
    </source>
</reference>
<evidence type="ECO:0000259" key="1">
    <source>
        <dbReference type="Pfam" id="PF01370"/>
    </source>
</evidence>
<dbReference type="PANTHER" id="PTHR48079">
    <property type="entry name" value="PROTEIN YEEZ"/>
    <property type="match status" value="1"/>
</dbReference>
<name>A0A7V8UDA8_9PSED</name>
<evidence type="ECO:0000313" key="3">
    <source>
        <dbReference type="Proteomes" id="UP000572407"/>
    </source>
</evidence>
<proteinExistence type="predicted"/>
<sequence>MKTKIVVTGSTGFVGRALAECLISHSEYELLLPVRKNVSFFSDNIQVLLPDQNMYARPIPLANVQTVVHLAGRAHILADHAQDPLDEFRKINVKATVDLARQSILAGVKRFIFVSSIGVNGTQTIDGAFNESSIPNPLADYAISKLEAEKALWELVKGSSMELVVIRPPLVYAGHAPGNFNRLLKLVSLGLPLPFASLKNSRSMIALENLVSFICLCIKHPFAANQLFLIADAYPVSTAEIVTFLAEGMGRKSRLFPLADPLFRFGAIMLRKMAVYHQLCGSLIVDDRKARDLLGWVPPLEITDALRLAGRNYTENKG</sequence>
<dbReference type="Proteomes" id="UP000572407">
    <property type="component" value="Unassembled WGS sequence"/>
</dbReference>
<dbReference type="GO" id="GO:0004029">
    <property type="term" value="F:aldehyde dehydrogenase (NAD+) activity"/>
    <property type="evidence" value="ECO:0007669"/>
    <property type="project" value="TreeGrafter"/>
</dbReference>
<dbReference type="Gene3D" id="3.40.50.720">
    <property type="entry name" value="NAD(P)-binding Rossmann-like Domain"/>
    <property type="match status" value="1"/>
</dbReference>
<dbReference type="EMBL" id="VDLV01000026">
    <property type="protein sequence ID" value="MBA1379329.1"/>
    <property type="molecule type" value="Genomic_DNA"/>
</dbReference>
<dbReference type="GO" id="GO:0005737">
    <property type="term" value="C:cytoplasm"/>
    <property type="evidence" value="ECO:0007669"/>
    <property type="project" value="TreeGrafter"/>
</dbReference>
<evidence type="ECO:0000313" key="2">
    <source>
        <dbReference type="EMBL" id="MBA1379329.1"/>
    </source>
</evidence>
<comment type="caution">
    <text evidence="2">The sequence shown here is derived from an EMBL/GenBank/DDBJ whole genome shotgun (WGS) entry which is preliminary data.</text>
</comment>
<protein>
    <submittedName>
        <fullName evidence="2">NAD-dependent epimerase/dehydratase family protein</fullName>
    </submittedName>
</protein>
<dbReference type="InterPro" id="IPR051783">
    <property type="entry name" value="NAD(P)-dependent_oxidoreduct"/>
</dbReference>
<feature type="domain" description="NAD-dependent epimerase/dehydratase" evidence="1">
    <location>
        <begin position="5"/>
        <end position="224"/>
    </location>
</feature>
<dbReference type="RefSeq" id="WP_181288850.1">
    <property type="nucleotide sequence ID" value="NZ_VDLV01000026.1"/>
</dbReference>
<dbReference type="PANTHER" id="PTHR48079:SF6">
    <property type="entry name" value="NAD(P)-BINDING DOMAIN-CONTAINING PROTEIN-RELATED"/>
    <property type="match status" value="1"/>
</dbReference>